<organismHost>
    <name type="scientific">Lepidoptera</name>
    <name type="common">moths &amp; butterflies</name>
    <dbReference type="NCBI Taxonomy" id="7088"/>
</organismHost>
<evidence type="ECO:0000313" key="1">
    <source>
        <dbReference type="EMBL" id="AAQ91713.1"/>
    </source>
</evidence>
<accession>Q6VTL9</accession>
<reference evidence="1 2" key="4">
    <citation type="journal article" date="2000" name="Virology">
        <title>Characterization of an overexpressed spindle protein during a baculovirus infection.</title>
        <authorList>
            <person name="Li X."/>
            <person name="Barrett J."/>
            <person name="Pang A."/>
            <person name="Klose R.J."/>
            <person name="Krell P.J."/>
            <person name="Arif B.M."/>
        </authorList>
    </citation>
    <scope>NUCLEOTIDE SEQUENCE [LARGE SCALE GENOMIC DNA]</scope>
</reference>
<dbReference type="EMBL" id="AY327402">
    <property type="protein sequence ID" value="AAQ91713.1"/>
    <property type="molecule type" value="Genomic_DNA"/>
</dbReference>
<dbReference type="GeneID" id="2943842"/>
<name>Q6VTL9_NPVCD</name>
<sequence length="210" mass="24048">MEPPSKRCKLCYQILPTLPHLPVEMVDRILSYLPFELHVEIVGVNAATRARALRRPDRFVYYFKHDPTVDDAFATHWEIKADDPARPYVGELCRFETPLGAQQFFNKHVPRAAAQSMLNAPRAASDRVLAHRWSWWRLVRALLAHEEARGRGRCPTCVRVADDAWISEAALVTDASVYEFDGQPDAIINVLFDENNITAYTRGDLVYRLI</sequence>
<organism evidence="1 2">
    <name type="scientific">Choristoneura fumiferana defective polyhedrosis virus</name>
    <name type="common">Cfdef</name>
    <dbReference type="NCBI Taxonomy" id="74660"/>
    <lineage>
        <taxon>Viruses</taxon>
        <taxon>Viruses incertae sedis</taxon>
        <taxon>Naldaviricetes</taxon>
        <taxon>Lefavirales</taxon>
        <taxon>Baculoviridae</taxon>
        <taxon>Alphabaculovirus</taxon>
        <taxon>Alphabaculovirus alterchofumiferanae</taxon>
    </lineage>
</organism>
<dbReference type="RefSeq" id="NP_932729.1">
    <property type="nucleotide sequence ID" value="NC_005137.2"/>
</dbReference>
<dbReference type="Proteomes" id="UP000202937">
    <property type="component" value="Segment"/>
</dbReference>
<proteinExistence type="predicted"/>
<dbReference type="KEGG" id="vg:2943842"/>
<dbReference type="OrthoDB" id="13986at10239"/>
<keyword evidence="2" id="KW-1185">Reference proteome</keyword>
<protein>
    <submittedName>
        <fullName evidence="1">Late expression factor 7</fullName>
    </submittedName>
</protein>
<evidence type="ECO:0000313" key="2">
    <source>
        <dbReference type="Proteomes" id="UP000202937"/>
    </source>
</evidence>
<reference evidence="2" key="2">
    <citation type="journal article" date="1996" name="Virus Genes">
        <title>The putative LEF-1 proteins from two distinct Choristoneura fumiferana multiple nucleopolyhedroviruses share domain homology to eukaryotic primases.</title>
        <authorList>
            <person name="Barrett J.W."/>
            <person name="Lauzon H.A."/>
            <person name="Mercuri P.S."/>
            <person name="Krell P.J."/>
            <person name="Sohi S.S."/>
            <person name="Arif B.M."/>
        </authorList>
    </citation>
    <scope>NUCLEOTIDE SEQUENCE [LARGE SCALE GENOMIC DNA]</scope>
</reference>
<reference evidence="1 2" key="5">
    <citation type="journal article" date="2005" name="J. Gen. Virol.">
        <title>Gene organization and sequencing of the Choristoneura fumiferana defective nucleopolyhedrovirus genome.</title>
        <authorList>
            <person name="Lauzon H.A."/>
            <person name="Jamieson P.B."/>
            <person name="Krell P.J."/>
            <person name="Arif B.M."/>
        </authorList>
    </citation>
    <scope>NUCLEOTIDE SEQUENCE [LARGE SCALE GENOMIC DNA]</scope>
</reference>
<reference evidence="2" key="3">
    <citation type="journal article" date="1999" name="J. Gen. Virol.">
        <title>Molecular analysis of the p48 gene of Choristoneura fumiferana multicapsid nucleopolyhedroviruses CfMNPV and CfDEFNPV.</title>
        <authorList>
            <person name="Li X."/>
            <person name="Lauzon H.A."/>
            <person name="Sohi S.S."/>
            <person name="Palli S.R."/>
            <person name="Retnakaran A."/>
            <person name="Arif B.M."/>
        </authorList>
    </citation>
    <scope>NUCLEOTIDE SEQUENCE [LARGE SCALE GENOMIC DNA]</scope>
</reference>
<reference evidence="2" key="1">
    <citation type="journal article" date="1995" name="J. Gen. Virol.">
        <title>Characterization, sequencing and phylogeny of the ecdysteroid UDP-glucosyltransferase gene from two distinct nuclear polyhedrosis viruses isolated from Choristoneura fumiferana.</title>
        <authorList>
            <person name="Barrett J.W."/>
            <person name="Krell P.J."/>
            <person name="Arif B.M."/>
        </authorList>
    </citation>
    <scope>NUCLEOTIDE SEQUENCE [LARGE SCALE GENOMIC DNA]</scope>
</reference>